<reference evidence="7" key="2">
    <citation type="submission" date="2025-09" db="UniProtKB">
        <authorList>
            <consortium name="Ensembl"/>
        </authorList>
    </citation>
    <scope>IDENTIFICATION</scope>
</reference>
<evidence type="ECO:0000256" key="6">
    <source>
        <dbReference type="RuleBase" id="RU004914"/>
    </source>
</evidence>
<dbReference type="GO" id="GO:0015297">
    <property type="term" value="F:antiporter activity"/>
    <property type="evidence" value="ECO:0007669"/>
    <property type="project" value="InterPro"/>
</dbReference>
<dbReference type="PaxDb" id="30732-ENSOMEP00000003414"/>
<dbReference type="InterPro" id="IPR045069">
    <property type="entry name" value="MATE_euk"/>
</dbReference>
<feature type="transmembrane region" description="Helical" evidence="6">
    <location>
        <begin position="544"/>
        <end position="568"/>
    </location>
</feature>
<evidence type="ECO:0000256" key="5">
    <source>
        <dbReference type="ARBA" id="ARBA00023136"/>
    </source>
</evidence>
<feature type="transmembrane region" description="Helical" evidence="6">
    <location>
        <begin position="74"/>
        <end position="95"/>
    </location>
</feature>
<feature type="transmembrane region" description="Helical" evidence="6">
    <location>
        <begin position="148"/>
        <end position="166"/>
    </location>
</feature>
<comment type="subcellular location">
    <subcellularLocation>
        <location evidence="1">Membrane</location>
        <topology evidence="1">Multi-pass membrane protein</topology>
    </subcellularLocation>
</comment>
<organism evidence="7 8">
    <name type="scientific">Oryzias melastigma</name>
    <name type="common">Marine medaka</name>
    <dbReference type="NCBI Taxonomy" id="30732"/>
    <lineage>
        <taxon>Eukaryota</taxon>
        <taxon>Metazoa</taxon>
        <taxon>Chordata</taxon>
        <taxon>Craniata</taxon>
        <taxon>Vertebrata</taxon>
        <taxon>Euteleostomi</taxon>
        <taxon>Actinopterygii</taxon>
        <taxon>Neopterygii</taxon>
        <taxon>Teleostei</taxon>
        <taxon>Neoteleostei</taxon>
        <taxon>Acanthomorphata</taxon>
        <taxon>Ovalentaria</taxon>
        <taxon>Atherinomorphae</taxon>
        <taxon>Beloniformes</taxon>
        <taxon>Adrianichthyidae</taxon>
        <taxon>Oryziinae</taxon>
        <taxon>Oryzias</taxon>
    </lineage>
</organism>
<evidence type="ECO:0000313" key="7">
    <source>
        <dbReference type="Ensembl" id="ENSOMEP00000003414.1"/>
    </source>
</evidence>
<evidence type="ECO:0000256" key="3">
    <source>
        <dbReference type="ARBA" id="ARBA00022692"/>
    </source>
</evidence>
<comment type="similarity">
    <text evidence="2 6">Belongs to the multi antimicrobial extrusion (MATE) (TC 2.A.66.1) family.</text>
</comment>
<feature type="transmembrane region" description="Helical" evidence="6">
    <location>
        <begin position="333"/>
        <end position="360"/>
    </location>
</feature>
<dbReference type="OMA" id="CTETWAY"/>
<feature type="transmembrane region" description="Helical" evidence="6">
    <location>
        <begin position="372"/>
        <end position="395"/>
    </location>
</feature>
<dbReference type="Proteomes" id="UP000261560">
    <property type="component" value="Unplaced"/>
</dbReference>
<proteinExistence type="inferred from homology"/>
<evidence type="ECO:0000256" key="1">
    <source>
        <dbReference type="ARBA" id="ARBA00004141"/>
    </source>
</evidence>
<protein>
    <recommendedName>
        <fullName evidence="6">Multidrug and toxin extrusion protein</fullName>
    </recommendedName>
</protein>
<dbReference type="Pfam" id="PF01554">
    <property type="entry name" value="MatE"/>
    <property type="match status" value="2"/>
</dbReference>
<evidence type="ECO:0000313" key="8">
    <source>
        <dbReference type="Proteomes" id="UP000261560"/>
    </source>
</evidence>
<dbReference type="GO" id="GO:0042910">
    <property type="term" value="F:xenobiotic transmembrane transporter activity"/>
    <property type="evidence" value="ECO:0007669"/>
    <property type="project" value="InterPro"/>
</dbReference>
<evidence type="ECO:0000256" key="4">
    <source>
        <dbReference type="ARBA" id="ARBA00022989"/>
    </source>
</evidence>
<keyword evidence="8" id="KW-1185">Reference proteome</keyword>
<keyword evidence="4 6" id="KW-1133">Transmembrane helix</keyword>
<dbReference type="NCBIfam" id="TIGR00797">
    <property type="entry name" value="matE"/>
    <property type="match status" value="1"/>
</dbReference>
<dbReference type="GeneTree" id="ENSGT00940000163922"/>
<accession>A0A3B3BE23</accession>
<feature type="transmembrane region" description="Helical" evidence="6">
    <location>
        <begin position="178"/>
        <end position="200"/>
    </location>
</feature>
<dbReference type="CDD" id="cd13132">
    <property type="entry name" value="MATE_eukaryotic"/>
    <property type="match status" value="1"/>
</dbReference>
<dbReference type="STRING" id="30732.ENSOMEP00000003414"/>
<dbReference type="PANTHER" id="PTHR11206">
    <property type="entry name" value="MULTIDRUG RESISTANCE PROTEIN"/>
    <property type="match status" value="1"/>
</dbReference>
<name>A0A3B3BE23_ORYME</name>
<evidence type="ECO:0000256" key="2">
    <source>
        <dbReference type="ARBA" id="ARBA00010199"/>
    </source>
</evidence>
<dbReference type="Ensembl" id="ENSOMET00000010881.1">
    <property type="protein sequence ID" value="ENSOMEP00000003414.1"/>
    <property type="gene ID" value="ENSOMEG00000004339.1"/>
</dbReference>
<reference evidence="7" key="1">
    <citation type="submission" date="2025-08" db="UniProtKB">
        <authorList>
            <consortium name="Ensembl"/>
        </authorList>
    </citation>
    <scope>IDENTIFICATION</scope>
</reference>
<feature type="transmembrane region" description="Helical" evidence="6">
    <location>
        <begin position="115"/>
        <end position="136"/>
    </location>
</feature>
<keyword evidence="3 6" id="KW-0812">Transmembrane</keyword>
<feature type="transmembrane region" description="Helical" evidence="6">
    <location>
        <begin position="41"/>
        <end position="62"/>
    </location>
</feature>
<feature type="transmembrane region" description="Helical" evidence="6">
    <location>
        <begin position="407"/>
        <end position="425"/>
    </location>
</feature>
<dbReference type="GO" id="GO:1990961">
    <property type="term" value="P:xenobiotic detoxification by transmembrane export across the plasma membrane"/>
    <property type="evidence" value="ECO:0007669"/>
    <property type="project" value="InterPro"/>
</dbReference>
<dbReference type="GO" id="GO:0016020">
    <property type="term" value="C:membrane"/>
    <property type="evidence" value="ECO:0007669"/>
    <property type="project" value="UniProtKB-SubCell"/>
</dbReference>
<keyword evidence="5 6" id="KW-0472">Membrane</keyword>
<dbReference type="InterPro" id="IPR002528">
    <property type="entry name" value="MATE_fam"/>
</dbReference>
<feature type="transmembrane region" description="Helical" evidence="6">
    <location>
        <begin position="212"/>
        <end position="232"/>
    </location>
</feature>
<dbReference type="AlphaFoldDB" id="A0A3B3BE23"/>
<feature type="transmembrane region" description="Helical" evidence="6">
    <location>
        <begin position="431"/>
        <end position="452"/>
    </location>
</feature>
<sequence length="599" mass="65966">MDLLQPGPSDKIFRCRWVRNKVPMAHREELYQILRMTGPLLLARILHYLLPFVVTMFCGRLGNDVMAGYGLASATLNVTSAATGFGLALACDTLVSQTFGGRNLLRVGVILQRGILILLLFCLPCWGLLINAQAILLCLGQDPVVARIAQLYITAYLPAVPAMYLHHLQVSYLQNQGIIMPQMYAAALANIANVATNYIFIYCLDLGVVGSAAANTLSQVYICVFLFGYIWWKKLHATTWGGWSVESLQEWGSYMKLAIPSTLMTCFEWWVYEFGGFFAGMLSEEELAAQHAVIMVAFLTYMFPLGIQAAACARVGNALGAGDTARAILSSKLSLTLAGCFAIVEGLVLGSTKSVIGFIFTSDERIVGLVSHLMNAYCFLQFFDGLCVCTGIFLGTGKQKIPAVAHLIGYYCIGLPLCVTLMFVAKLRILGFWLGLLICVILQSTFYIVVIFKLNWEKMTEESLICLSSTLVDSQCAFDSRAFCMYKSTHECTTFNSEAKNTHLNSVEGYVPVTTENNDGKLEVSDRRAVPQERRGRLSSSQLILRRGITVFAALGLLGVGIIVHFLVPLPETQFTKANTTEGWINTTYAPSQYFSTVQ</sequence>
<feature type="transmembrane region" description="Helical" evidence="6">
    <location>
        <begin position="292"/>
        <end position="313"/>
    </location>
</feature>